<proteinExistence type="predicted"/>
<gene>
    <name evidence="2" type="ORF">CF394_11430</name>
</gene>
<feature type="non-terminal residue" evidence="2">
    <location>
        <position position="93"/>
    </location>
</feature>
<dbReference type="Pfam" id="PF21181">
    <property type="entry name" value="SsfX3_N"/>
    <property type="match status" value="1"/>
</dbReference>
<dbReference type="Proteomes" id="UP000217065">
    <property type="component" value="Unassembled WGS sequence"/>
</dbReference>
<evidence type="ECO:0000313" key="2">
    <source>
        <dbReference type="EMBL" id="OZS77417.1"/>
    </source>
</evidence>
<feature type="domain" description="SsfX3-like N-terminal" evidence="1">
    <location>
        <begin position="1"/>
        <end position="80"/>
    </location>
</feature>
<name>A0A264W300_9BACL</name>
<dbReference type="AlphaFoldDB" id="A0A264W300"/>
<organism evidence="2 3">
    <name type="scientific">Tetzosporium hominis</name>
    <dbReference type="NCBI Taxonomy" id="2020506"/>
    <lineage>
        <taxon>Bacteria</taxon>
        <taxon>Bacillati</taxon>
        <taxon>Bacillota</taxon>
        <taxon>Bacilli</taxon>
        <taxon>Bacillales</taxon>
        <taxon>Caryophanaceae</taxon>
        <taxon>Tetzosporium</taxon>
    </lineage>
</organism>
<dbReference type="Gene3D" id="2.60.120.260">
    <property type="entry name" value="Galactose-binding domain-like"/>
    <property type="match status" value="1"/>
</dbReference>
<reference evidence="2 3" key="1">
    <citation type="submission" date="2017-07" db="EMBL/GenBank/DDBJ databases">
        <title>Tetzosporium hominis gen.nov. sp.nov.</title>
        <authorList>
            <person name="Tetz G."/>
            <person name="Tetz V."/>
        </authorList>
    </citation>
    <scope>NUCLEOTIDE SEQUENCE [LARGE SCALE GENOMIC DNA]</scope>
    <source>
        <strain evidence="2 3">VT-49</strain>
    </source>
</reference>
<sequence length="93" mass="9899">LEHGEDGIKPWRIPYMDYELYPPGGIDGKAEICAGVRLRLRTDSTEVAVSFAPLADAAAMDCVVEGRLCQTLSLSGGATEALFSGLKDGIKDV</sequence>
<keyword evidence="3" id="KW-1185">Reference proteome</keyword>
<dbReference type="InterPro" id="IPR048977">
    <property type="entry name" value="SsfX3-like_N"/>
</dbReference>
<accession>A0A264W300</accession>
<protein>
    <submittedName>
        <fullName evidence="2">GDSL family lipase</fullName>
    </submittedName>
</protein>
<comment type="caution">
    <text evidence="2">The sequence shown here is derived from an EMBL/GenBank/DDBJ whole genome shotgun (WGS) entry which is preliminary data.</text>
</comment>
<feature type="non-terminal residue" evidence="2">
    <location>
        <position position="1"/>
    </location>
</feature>
<evidence type="ECO:0000313" key="3">
    <source>
        <dbReference type="Proteomes" id="UP000217065"/>
    </source>
</evidence>
<evidence type="ECO:0000259" key="1">
    <source>
        <dbReference type="Pfam" id="PF21181"/>
    </source>
</evidence>
<dbReference type="EMBL" id="NOKQ01000238">
    <property type="protein sequence ID" value="OZS77417.1"/>
    <property type="molecule type" value="Genomic_DNA"/>
</dbReference>